<dbReference type="Ensembl" id="ENSTMTT00000014366.1">
    <property type="protein sequence ID" value="ENSTMTP00000013889.1"/>
    <property type="gene ID" value="ENSTMTG00000010104.1"/>
</dbReference>
<reference evidence="1" key="2">
    <citation type="submission" date="2025-09" db="UniProtKB">
        <authorList>
            <consortium name="Ensembl"/>
        </authorList>
    </citation>
    <scope>IDENTIFICATION</scope>
</reference>
<accession>A0A674J2Z0</accession>
<sequence length="147" mass="16160">MSAQVKDEEAFQRLSFLYQVAHCVLNHLQILLGPPGPWCQLHGAPEKMPQPALDSRTVSLLRPDQVLPKQPSIQAIGGAAQGPAGEPAPSQPETFVAKSHDFITSLVLADVFLNPHRPWHRVNIPVSQLVIFFLSKFLALTVVEKSL</sequence>
<dbReference type="InParanoid" id="A0A674J2Z0"/>
<evidence type="ECO:0000313" key="1">
    <source>
        <dbReference type="Ensembl" id="ENSTMTP00000013889.1"/>
    </source>
</evidence>
<proteinExistence type="predicted"/>
<dbReference type="Proteomes" id="UP000472274">
    <property type="component" value="Unplaced"/>
</dbReference>
<name>A0A674J2Z0_9SAUR</name>
<dbReference type="AlphaFoldDB" id="A0A674J2Z0"/>
<organism evidence="1 2">
    <name type="scientific">Terrapene triunguis</name>
    <name type="common">Three-toed box turtle</name>
    <dbReference type="NCBI Taxonomy" id="2587831"/>
    <lineage>
        <taxon>Eukaryota</taxon>
        <taxon>Metazoa</taxon>
        <taxon>Chordata</taxon>
        <taxon>Craniata</taxon>
        <taxon>Vertebrata</taxon>
        <taxon>Euteleostomi</taxon>
        <taxon>Archelosauria</taxon>
        <taxon>Testudinata</taxon>
        <taxon>Testudines</taxon>
        <taxon>Cryptodira</taxon>
        <taxon>Durocryptodira</taxon>
        <taxon>Testudinoidea</taxon>
        <taxon>Emydidae</taxon>
        <taxon>Terrapene</taxon>
    </lineage>
</organism>
<dbReference type="GeneTree" id="ENSGT00950000186016"/>
<reference evidence="1" key="1">
    <citation type="submission" date="2025-08" db="UniProtKB">
        <authorList>
            <consortium name="Ensembl"/>
        </authorList>
    </citation>
    <scope>IDENTIFICATION</scope>
</reference>
<evidence type="ECO:0000313" key="2">
    <source>
        <dbReference type="Proteomes" id="UP000472274"/>
    </source>
</evidence>
<keyword evidence="2" id="KW-1185">Reference proteome</keyword>
<protein>
    <submittedName>
        <fullName evidence="1">Uncharacterized protein</fullName>
    </submittedName>
</protein>